<accession>A0A917D852</accession>
<protein>
    <submittedName>
        <fullName evidence="1">Uncharacterized protein</fullName>
    </submittedName>
</protein>
<reference evidence="1" key="1">
    <citation type="journal article" date="2014" name="Int. J. Syst. Evol. Microbiol.">
        <title>Complete genome sequence of Corynebacterium casei LMG S-19264T (=DSM 44701T), isolated from a smear-ripened cheese.</title>
        <authorList>
            <consortium name="US DOE Joint Genome Institute (JGI-PGF)"/>
            <person name="Walter F."/>
            <person name="Albersmeier A."/>
            <person name="Kalinowski J."/>
            <person name="Ruckert C."/>
        </authorList>
    </citation>
    <scope>NUCLEOTIDE SEQUENCE</scope>
    <source>
        <strain evidence="1">CGMCC 1.16134</strain>
    </source>
</reference>
<sequence length="66" mass="7584">MLSMKISPPQSVTAPWYVCCLIRAAGLNFGWSRIQENDYIDNNEGAKLNYEYLLGDKSHRHVVIKK</sequence>
<proteinExistence type="predicted"/>
<dbReference type="AlphaFoldDB" id="A0A917D852"/>
<dbReference type="EMBL" id="BMKR01000064">
    <property type="protein sequence ID" value="GGG13739.1"/>
    <property type="molecule type" value="Genomic_DNA"/>
</dbReference>
<gene>
    <name evidence="1" type="ORF">GCM10010912_67690</name>
</gene>
<keyword evidence="2" id="KW-1185">Reference proteome</keyword>
<reference evidence="1" key="2">
    <citation type="submission" date="2020-09" db="EMBL/GenBank/DDBJ databases">
        <authorList>
            <person name="Sun Q."/>
            <person name="Zhou Y."/>
        </authorList>
    </citation>
    <scope>NUCLEOTIDE SEQUENCE</scope>
    <source>
        <strain evidence="1">CGMCC 1.16134</strain>
    </source>
</reference>
<dbReference type="Proteomes" id="UP000637643">
    <property type="component" value="Unassembled WGS sequence"/>
</dbReference>
<comment type="caution">
    <text evidence="1">The sequence shown here is derived from an EMBL/GenBank/DDBJ whole genome shotgun (WGS) entry which is preliminary data.</text>
</comment>
<name>A0A917D852_9BACL</name>
<evidence type="ECO:0000313" key="2">
    <source>
        <dbReference type="Proteomes" id="UP000637643"/>
    </source>
</evidence>
<evidence type="ECO:0000313" key="1">
    <source>
        <dbReference type="EMBL" id="GGG13739.1"/>
    </source>
</evidence>
<organism evidence="1 2">
    <name type="scientific">Paenibacillus albidus</name>
    <dbReference type="NCBI Taxonomy" id="2041023"/>
    <lineage>
        <taxon>Bacteria</taxon>
        <taxon>Bacillati</taxon>
        <taxon>Bacillota</taxon>
        <taxon>Bacilli</taxon>
        <taxon>Bacillales</taxon>
        <taxon>Paenibacillaceae</taxon>
        <taxon>Paenibacillus</taxon>
    </lineage>
</organism>